<name>A0A4R9IS72_9LEPT</name>
<protein>
    <recommendedName>
        <fullName evidence="2">NAD glycohydrolase translocation F5/8 type C domain-containing protein</fullName>
    </recommendedName>
</protein>
<dbReference type="AlphaFoldDB" id="A0A4R9IS72"/>
<keyword evidence="1" id="KW-0732">Signal</keyword>
<reference evidence="3 5" key="2">
    <citation type="journal article" date="2019" name="PLoS Negl. Trop. Dis.">
        <title>Revisiting the worldwide diversity of Leptospira species in the environment.</title>
        <authorList>
            <person name="Vincent A.T."/>
            <person name="Schiettekatte O."/>
            <person name="Bourhy P."/>
            <person name="Veyrier F.J."/>
            <person name="Picardeau M."/>
        </authorList>
    </citation>
    <scope>NUCLEOTIDE SEQUENCE [LARGE SCALE GENOMIC DNA]</scope>
    <source>
        <strain evidence="3 5">201800280</strain>
        <strain evidence="4">201800281</strain>
    </source>
</reference>
<gene>
    <name evidence="3" type="ORF">EHQ23_08115</name>
    <name evidence="4" type="ORF">EHQ26_00065</name>
</gene>
<accession>A0A4R9IS72</accession>
<evidence type="ECO:0000313" key="3">
    <source>
        <dbReference type="EMBL" id="TGK86212.1"/>
    </source>
</evidence>
<feature type="domain" description="NAD glycohydrolase translocation F5/8 type C" evidence="2">
    <location>
        <begin position="38"/>
        <end position="223"/>
    </location>
</feature>
<evidence type="ECO:0000313" key="4">
    <source>
        <dbReference type="EMBL" id="TGK94977.1"/>
    </source>
</evidence>
<evidence type="ECO:0000313" key="6">
    <source>
        <dbReference type="Proteomes" id="UP000297918"/>
    </source>
</evidence>
<dbReference type="InterPro" id="IPR057561">
    <property type="entry name" value="NADase_transloc"/>
</dbReference>
<organism evidence="3 5">
    <name type="scientific">Leptospira bourretii</name>
    <dbReference type="NCBI Taxonomy" id="2484962"/>
    <lineage>
        <taxon>Bacteria</taxon>
        <taxon>Pseudomonadati</taxon>
        <taxon>Spirochaetota</taxon>
        <taxon>Spirochaetia</taxon>
        <taxon>Leptospirales</taxon>
        <taxon>Leptospiraceae</taxon>
        <taxon>Leptospira</taxon>
    </lineage>
</organism>
<dbReference type="Proteomes" id="UP000297918">
    <property type="component" value="Unassembled WGS sequence"/>
</dbReference>
<feature type="signal peptide" evidence="1">
    <location>
        <begin position="1"/>
        <end position="21"/>
    </location>
</feature>
<evidence type="ECO:0000313" key="5">
    <source>
        <dbReference type="Proteomes" id="UP000297394"/>
    </source>
</evidence>
<reference evidence="4" key="1">
    <citation type="submission" date="2018-10" db="EMBL/GenBank/DDBJ databases">
        <authorList>
            <person name="Vincent A.T."/>
            <person name="Schiettekatte O."/>
            <person name="Bourhy P."/>
            <person name="Veyrier F.J."/>
            <person name="Picardeau M."/>
        </authorList>
    </citation>
    <scope>NUCLEOTIDE SEQUENCE</scope>
    <source>
        <strain evidence="4">201800281</strain>
    </source>
</reference>
<dbReference type="NCBIfam" id="NF047619">
    <property type="entry name" value="NADase_discoid"/>
    <property type="match status" value="1"/>
</dbReference>
<dbReference type="EMBL" id="RQFM01000020">
    <property type="protein sequence ID" value="TGK86212.1"/>
    <property type="molecule type" value="Genomic_DNA"/>
</dbReference>
<dbReference type="Pfam" id="PF25302">
    <property type="entry name" value="NADase_transloc"/>
    <property type="match status" value="1"/>
</dbReference>
<comment type="caution">
    <text evidence="3">The sequence shown here is derived from an EMBL/GenBank/DDBJ whole genome shotgun (WGS) entry which is preliminary data.</text>
</comment>
<evidence type="ECO:0000256" key="1">
    <source>
        <dbReference type="SAM" id="SignalP"/>
    </source>
</evidence>
<dbReference type="Proteomes" id="UP000297394">
    <property type="component" value="Unassembled WGS sequence"/>
</dbReference>
<keyword evidence="6" id="KW-1185">Reference proteome</keyword>
<evidence type="ECO:0000259" key="2">
    <source>
        <dbReference type="Pfam" id="PF25302"/>
    </source>
</evidence>
<sequence length="233" mass="26978">MILNRMIAILVLALSTSWLNAQSLEFKKLHKKVNFKGQVTASSFLIEKGKSVSAYEPQKLYDSKRKTYWCTSKNQGIGENLYIPFWNGFEYTYEHYSNQKDQFIIFSLNNGYGGNSDLYLKNSRIKKVRIDIQEMSTTPVSYEQESTAEFPIRILRGPTPNSIHEILVRDEPIEQLHEIKIKLNVPKDDAKYGQPDLFFNVTILEVYPGSQYKDLCVSEMSFYNKGLIPKYAD</sequence>
<feature type="chain" id="PRO_5043195453" description="NAD glycohydrolase translocation F5/8 type C domain-containing protein" evidence="1">
    <location>
        <begin position="22"/>
        <end position="233"/>
    </location>
</feature>
<dbReference type="RefSeq" id="WP_135746998.1">
    <property type="nucleotide sequence ID" value="NZ_RQFL01000005.1"/>
</dbReference>
<dbReference type="EMBL" id="RQFL01000005">
    <property type="protein sequence ID" value="TGK94977.1"/>
    <property type="molecule type" value="Genomic_DNA"/>
</dbReference>
<proteinExistence type="predicted"/>
<dbReference type="OrthoDB" id="85718at2"/>